<feature type="domain" description="DUF4422" evidence="4">
    <location>
        <begin position="8"/>
        <end position="239"/>
    </location>
</feature>
<dbReference type="PANTHER" id="PTHR13778">
    <property type="entry name" value="GLYCOSYLTRANSFERASE 8 DOMAIN-CONTAINING PROTEIN"/>
    <property type="match status" value="1"/>
</dbReference>
<evidence type="ECO:0000259" key="4">
    <source>
        <dbReference type="Pfam" id="PF14393"/>
    </source>
</evidence>
<dbReference type="InterPro" id="IPR029044">
    <property type="entry name" value="Nucleotide-diphossugar_trans"/>
</dbReference>
<gene>
    <name evidence="5" type="ORF">F3J37_04215</name>
</gene>
<dbReference type="CDD" id="cd04194">
    <property type="entry name" value="GT8_A4GalT_like"/>
    <property type="match status" value="1"/>
</dbReference>
<sequence length="609" mass="71329">MAKNPNVKIYVCHHKQSPYIKNECIIPIQVGRALSNTELEYCIGDDTGDNISHKNKSWCELTAIYWAWKNDEADYYGLMHYRRYLSLKSHGDYNVINRLNDDIINEHKLDPESIRSICEGQDIITGPIWNVHPVGLPWKVMSNYDQYALDHYKKDLDVIVEIVKEKYPKYYLALLESMYSTSCFFANIAIMKREYYHEYCEFLFGVLEEAESKVDISSYDSYQSRIWGFIAERLVNAYVLFARREHKGIKISTAGLMYLAEAPVIDKELILKGISDKKKEEKILLDETINICMSFDDKYYPHASATIESILDNSNENQRINFHILCDKNLSNEKRDLLLLELKSNVQIKFVEIDPDLFISLPLNRSYISLNTYYRLVIHKVLQDVDKIIYLDSDMICLDDIAKLWLEPLDGKCIGASLDEGGLLQTRRLILGADNNYFNAGMIVFDLKVIREKYEDVFNDYMINFYVNNREISLQDQDILNITFKNEAKILPLKWNVNSRMFTANDLERKYSMQQESETLLDIGILHYTDRRKPWTLTCVHPLKDFYWKYRKKNPHAPMSEQDKLIERYAGKISYRISGGFILTKVFGIEFKLNKAIIGKLLRAFKINF</sequence>
<dbReference type="PANTHER" id="PTHR13778:SF47">
    <property type="entry name" value="LIPOPOLYSACCHARIDE 1,3-GALACTOSYLTRANSFERASE"/>
    <property type="match status" value="1"/>
</dbReference>
<comment type="caution">
    <text evidence="5">The sequence shown here is derived from an EMBL/GenBank/DDBJ whole genome shotgun (WGS) entry which is preliminary data.</text>
</comment>
<protein>
    <submittedName>
        <fullName evidence="5">DUF4422 domain-containing protein</fullName>
    </submittedName>
</protein>
<reference evidence="5 6" key="1">
    <citation type="journal article" date="2019" name="bioRxiv">
        <title>Bacteria contribute to plant secondary compound degradation in a generalist herbivore system.</title>
        <authorList>
            <person name="Francoeur C.B."/>
            <person name="Khadempour L."/>
            <person name="Moreira-Soto R.D."/>
            <person name="Gotting K."/>
            <person name="Book A.J."/>
            <person name="Pinto-Tomas A.A."/>
            <person name="Keefover-Ring K."/>
            <person name="Currie C.R."/>
        </authorList>
    </citation>
    <scope>NUCLEOTIDE SEQUENCE [LARGE SCALE GENOMIC DNA]</scope>
    <source>
        <strain evidence="5">Al-1710</strain>
    </source>
</reference>
<keyword evidence="6" id="KW-1185">Reference proteome</keyword>
<evidence type="ECO:0000313" key="5">
    <source>
        <dbReference type="EMBL" id="NIG17881.1"/>
    </source>
</evidence>
<dbReference type="Proteomes" id="UP001515780">
    <property type="component" value="Unassembled WGS sequence"/>
</dbReference>
<name>A0ABX0RJT4_9GAMM</name>
<keyword evidence="1" id="KW-0328">Glycosyltransferase</keyword>
<organism evidence="5 6">
    <name type="scientific">Candidatus Pantoea communis</name>
    <dbReference type="NCBI Taxonomy" id="2608354"/>
    <lineage>
        <taxon>Bacteria</taxon>
        <taxon>Pseudomonadati</taxon>
        <taxon>Pseudomonadota</taxon>
        <taxon>Gammaproteobacteria</taxon>
        <taxon>Enterobacterales</taxon>
        <taxon>Erwiniaceae</taxon>
        <taxon>Pantoea</taxon>
    </lineage>
</organism>
<proteinExistence type="predicted"/>
<accession>A0ABX0RJT4</accession>
<dbReference type="Gene3D" id="3.90.550.10">
    <property type="entry name" value="Spore Coat Polysaccharide Biosynthesis Protein SpsA, Chain A"/>
    <property type="match status" value="1"/>
</dbReference>
<keyword evidence="3" id="KW-0479">Metal-binding</keyword>
<dbReference type="InterPro" id="IPR025536">
    <property type="entry name" value="DUF4422"/>
</dbReference>
<evidence type="ECO:0000256" key="2">
    <source>
        <dbReference type="ARBA" id="ARBA00022679"/>
    </source>
</evidence>
<dbReference type="InterPro" id="IPR050748">
    <property type="entry name" value="Glycosyltrans_8_dom-fam"/>
</dbReference>
<dbReference type="EMBL" id="VWXC01000002">
    <property type="protein sequence ID" value="NIG17881.1"/>
    <property type="molecule type" value="Genomic_DNA"/>
</dbReference>
<dbReference type="InterPro" id="IPR002495">
    <property type="entry name" value="Glyco_trans_8"/>
</dbReference>
<evidence type="ECO:0000256" key="3">
    <source>
        <dbReference type="ARBA" id="ARBA00022723"/>
    </source>
</evidence>
<evidence type="ECO:0000313" key="6">
    <source>
        <dbReference type="Proteomes" id="UP001515780"/>
    </source>
</evidence>
<dbReference type="Pfam" id="PF01501">
    <property type="entry name" value="Glyco_transf_8"/>
    <property type="match status" value="1"/>
</dbReference>
<evidence type="ECO:0000256" key="1">
    <source>
        <dbReference type="ARBA" id="ARBA00022676"/>
    </source>
</evidence>
<dbReference type="SUPFAM" id="SSF53448">
    <property type="entry name" value="Nucleotide-diphospho-sugar transferases"/>
    <property type="match status" value="1"/>
</dbReference>
<keyword evidence="2" id="KW-0808">Transferase</keyword>
<dbReference type="RefSeq" id="WP_166932071.1">
    <property type="nucleotide sequence ID" value="NZ_VWXC01000002.1"/>
</dbReference>
<dbReference type="Pfam" id="PF14393">
    <property type="entry name" value="DUF4422"/>
    <property type="match status" value="1"/>
</dbReference>